<dbReference type="InterPro" id="IPR036188">
    <property type="entry name" value="FAD/NAD-bd_sf"/>
</dbReference>
<dbReference type="EnsemblFungi" id="EJT77706">
    <property type="protein sequence ID" value="EJT77706"/>
    <property type="gene ID" value="GGTG_02811"/>
</dbReference>
<dbReference type="EMBL" id="GL385396">
    <property type="protein sequence ID" value="EJT77706.1"/>
    <property type="molecule type" value="Genomic_DNA"/>
</dbReference>
<dbReference type="PRINTS" id="PR00368">
    <property type="entry name" value="FADPNR"/>
</dbReference>
<reference evidence="7" key="5">
    <citation type="submission" date="2018-04" db="UniProtKB">
        <authorList>
            <consortium name="EnsemblFungi"/>
        </authorList>
    </citation>
    <scope>IDENTIFICATION</scope>
    <source>
        <strain evidence="7">R3-111a-1</strain>
    </source>
</reference>
<dbReference type="PANTHER" id="PTHR43735">
    <property type="entry name" value="APOPTOSIS-INDUCING FACTOR 1"/>
    <property type="match status" value="1"/>
</dbReference>
<feature type="domain" description="FAD/NAD(P)-binding" evidence="5">
    <location>
        <begin position="8"/>
        <end position="310"/>
    </location>
</feature>
<evidence type="ECO:0000256" key="3">
    <source>
        <dbReference type="ARBA" id="ARBA00022827"/>
    </source>
</evidence>
<dbReference type="GO" id="GO:0050660">
    <property type="term" value="F:flavin adenine dinucleotide binding"/>
    <property type="evidence" value="ECO:0007669"/>
    <property type="project" value="TreeGrafter"/>
</dbReference>
<dbReference type="AlphaFoldDB" id="J3NNF5"/>
<evidence type="ECO:0000259" key="5">
    <source>
        <dbReference type="Pfam" id="PF07992"/>
    </source>
</evidence>
<keyword evidence="8" id="KW-1185">Reference proteome</keyword>
<dbReference type="InterPro" id="IPR023753">
    <property type="entry name" value="FAD/NAD-binding_dom"/>
</dbReference>
<sequence length="392" mass="40800">MAAAENKTVVILGGAYAGLHVAHYVLKNHKTAKVILVSKNSHFYWNMASIRAIVPGQVKEERILQPLSAALSRYPAERWELVVGSAEASDFAAKTVTVAVASTENADAVSRTLTYDQLVLATGARCAGDANAVTWKASGTYEELAATLRATADRVAAASHIVVAGGGSTGVEVAAELGFEFGKTKEIVLVTGDKQLLGGDSVAGSAAAELAKLGVKVRTEARVASVRQLEGGGEGEGAAAAAAGKTEVALEGAEPILTDLYLPTMGLVPNSEFVDAKHLDDRKCVVVDDFYAVKDAEGVWAAGDIVSKPRAGFMIAQKQAAGLAKNLVAALDGKAPAVVKLMPMDIFALATGRSRGVGRMGPIKMLSFMVWMAKGRTLGVERLKGYMDGSVA</sequence>
<reference evidence="6" key="3">
    <citation type="submission" date="2010-09" db="EMBL/GenBank/DDBJ databases">
        <title>Annotation of Gaeumannomyces graminis var. tritici R3-111a-1.</title>
        <authorList>
            <consortium name="The Broad Institute Genome Sequencing Platform"/>
            <person name="Ma L.-J."/>
            <person name="Dead R."/>
            <person name="Young S.K."/>
            <person name="Zeng Q."/>
            <person name="Gargeya S."/>
            <person name="Fitzgerald M."/>
            <person name="Haas B."/>
            <person name="Abouelleil A."/>
            <person name="Alvarado L."/>
            <person name="Arachchi H.M."/>
            <person name="Berlin A."/>
            <person name="Brown A."/>
            <person name="Chapman S.B."/>
            <person name="Chen Z."/>
            <person name="Dunbar C."/>
            <person name="Freedman E."/>
            <person name="Gearin G."/>
            <person name="Gellesch M."/>
            <person name="Goldberg J."/>
            <person name="Griggs A."/>
            <person name="Gujja S."/>
            <person name="Heiman D."/>
            <person name="Howarth C."/>
            <person name="Larson L."/>
            <person name="Lui A."/>
            <person name="MacDonald P.J.P."/>
            <person name="Mehta T."/>
            <person name="Montmayeur A."/>
            <person name="Murphy C."/>
            <person name="Neiman D."/>
            <person name="Pearson M."/>
            <person name="Priest M."/>
            <person name="Roberts A."/>
            <person name="Saif S."/>
            <person name="Shea T."/>
            <person name="Shenoy N."/>
            <person name="Sisk P."/>
            <person name="Stolte C."/>
            <person name="Sykes S."/>
            <person name="Yandava C."/>
            <person name="Wortman J."/>
            <person name="Nusbaum C."/>
            <person name="Birren B."/>
        </authorList>
    </citation>
    <scope>NUCLEOTIDE SEQUENCE</scope>
    <source>
        <strain evidence="6">R3-111a-1</strain>
    </source>
</reference>
<dbReference type="PRINTS" id="PR00469">
    <property type="entry name" value="PNDRDTASEII"/>
</dbReference>
<evidence type="ECO:0000313" key="7">
    <source>
        <dbReference type="EnsemblFungi" id="EJT77706"/>
    </source>
</evidence>
<gene>
    <name evidence="7" type="primary">20343269</name>
    <name evidence="6" type="ORF">GGTG_02811</name>
</gene>
<organism evidence="6">
    <name type="scientific">Gaeumannomyces tritici (strain R3-111a-1)</name>
    <name type="common">Wheat and barley take-all root rot fungus</name>
    <name type="synonym">Gaeumannomyces graminis var. tritici</name>
    <dbReference type="NCBI Taxonomy" id="644352"/>
    <lineage>
        <taxon>Eukaryota</taxon>
        <taxon>Fungi</taxon>
        <taxon>Dikarya</taxon>
        <taxon>Ascomycota</taxon>
        <taxon>Pezizomycotina</taxon>
        <taxon>Sordariomycetes</taxon>
        <taxon>Sordariomycetidae</taxon>
        <taxon>Magnaporthales</taxon>
        <taxon>Magnaporthaceae</taxon>
        <taxon>Gaeumannomyces</taxon>
    </lineage>
</organism>
<dbReference type="Gene3D" id="3.50.50.100">
    <property type="match status" value="1"/>
</dbReference>
<dbReference type="GeneID" id="20343269"/>
<keyword evidence="4" id="KW-0560">Oxidoreductase</keyword>
<dbReference type="Pfam" id="PF07992">
    <property type="entry name" value="Pyr_redox_2"/>
    <property type="match status" value="1"/>
</dbReference>
<reference evidence="8" key="1">
    <citation type="submission" date="2010-07" db="EMBL/GenBank/DDBJ databases">
        <title>The genome sequence of Gaeumannomyces graminis var. tritici strain R3-111a-1.</title>
        <authorList>
            <consortium name="The Broad Institute Genome Sequencing Platform"/>
            <person name="Ma L.-J."/>
            <person name="Dead R."/>
            <person name="Young S."/>
            <person name="Zeng Q."/>
            <person name="Koehrsen M."/>
            <person name="Alvarado L."/>
            <person name="Berlin A."/>
            <person name="Chapman S.B."/>
            <person name="Chen Z."/>
            <person name="Freedman E."/>
            <person name="Gellesch M."/>
            <person name="Goldberg J."/>
            <person name="Griggs A."/>
            <person name="Gujja S."/>
            <person name="Heilman E.R."/>
            <person name="Heiman D."/>
            <person name="Hepburn T."/>
            <person name="Howarth C."/>
            <person name="Jen D."/>
            <person name="Larson L."/>
            <person name="Mehta T."/>
            <person name="Neiman D."/>
            <person name="Pearson M."/>
            <person name="Roberts A."/>
            <person name="Saif S."/>
            <person name="Shea T."/>
            <person name="Shenoy N."/>
            <person name="Sisk P."/>
            <person name="Stolte C."/>
            <person name="Sykes S."/>
            <person name="Walk T."/>
            <person name="White J."/>
            <person name="Yandava C."/>
            <person name="Haas B."/>
            <person name="Nusbaum C."/>
            <person name="Birren B."/>
        </authorList>
    </citation>
    <scope>NUCLEOTIDE SEQUENCE [LARGE SCALE GENOMIC DNA]</scope>
    <source>
        <strain evidence="8">R3-111a-1</strain>
    </source>
</reference>
<proteinExistence type="inferred from homology"/>
<dbReference type="Proteomes" id="UP000006039">
    <property type="component" value="Unassembled WGS sequence"/>
</dbReference>
<dbReference type="VEuPathDB" id="FungiDB:GGTG_02811"/>
<evidence type="ECO:0000256" key="2">
    <source>
        <dbReference type="ARBA" id="ARBA00022630"/>
    </source>
</evidence>
<evidence type="ECO:0000256" key="4">
    <source>
        <dbReference type="ARBA" id="ARBA00023002"/>
    </source>
</evidence>
<dbReference type="HOGENOM" id="CLU_019845_6_2_1"/>
<comment type="similarity">
    <text evidence="1">Belongs to the FAD-dependent oxidoreductase family.</text>
</comment>
<keyword evidence="3" id="KW-0274">FAD</keyword>
<reference evidence="6" key="2">
    <citation type="submission" date="2010-07" db="EMBL/GenBank/DDBJ databases">
        <authorList>
            <consortium name="The Broad Institute Genome Sequencing Platform"/>
            <consortium name="Broad Institute Genome Sequencing Center for Infectious Disease"/>
            <person name="Ma L.-J."/>
            <person name="Dead R."/>
            <person name="Young S."/>
            <person name="Zeng Q."/>
            <person name="Koehrsen M."/>
            <person name="Alvarado L."/>
            <person name="Berlin A."/>
            <person name="Chapman S.B."/>
            <person name="Chen Z."/>
            <person name="Freedman E."/>
            <person name="Gellesch M."/>
            <person name="Goldberg J."/>
            <person name="Griggs A."/>
            <person name="Gujja S."/>
            <person name="Heilman E.R."/>
            <person name="Heiman D."/>
            <person name="Hepburn T."/>
            <person name="Howarth C."/>
            <person name="Jen D."/>
            <person name="Larson L."/>
            <person name="Mehta T."/>
            <person name="Neiman D."/>
            <person name="Pearson M."/>
            <person name="Roberts A."/>
            <person name="Saif S."/>
            <person name="Shea T."/>
            <person name="Shenoy N."/>
            <person name="Sisk P."/>
            <person name="Stolte C."/>
            <person name="Sykes S."/>
            <person name="Walk T."/>
            <person name="White J."/>
            <person name="Yandava C."/>
            <person name="Haas B."/>
            <person name="Nusbaum C."/>
            <person name="Birren B."/>
        </authorList>
    </citation>
    <scope>NUCLEOTIDE SEQUENCE</scope>
    <source>
        <strain evidence="6">R3-111a-1</strain>
    </source>
</reference>
<dbReference type="PANTHER" id="PTHR43735:SF3">
    <property type="entry name" value="FERROPTOSIS SUPPRESSOR PROTEIN 1"/>
    <property type="match status" value="1"/>
</dbReference>
<dbReference type="GO" id="GO:0005737">
    <property type="term" value="C:cytoplasm"/>
    <property type="evidence" value="ECO:0007669"/>
    <property type="project" value="TreeGrafter"/>
</dbReference>
<dbReference type="OrthoDB" id="202203at2759"/>
<evidence type="ECO:0000256" key="1">
    <source>
        <dbReference type="ARBA" id="ARBA00006442"/>
    </source>
</evidence>
<dbReference type="GO" id="GO:0004174">
    <property type="term" value="F:electron-transferring-flavoprotein dehydrogenase activity"/>
    <property type="evidence" value="ECO:0007669"/>
    <property type="project" value="TreeGrafter"/>
</dbReference>
<dbReference type="STRING" id="644352.J3NNF5"/>
<dbReference type="eggNOG" id="KOG2495">
    <property type="taxonomic scope" value="Eukaryota"/>
</dbReference>
<reference evidence="7" key="4">
    <citation type="journal article" date="2015" name="G3 (Bethesda)">
        <title>Genome sequences of three phytopathogenic species of the Magnaporthaceae family of fungi.</title>
        <authorList>
            <person name="Okagaki L.H."/>
            <person name="Nunes C.C."/>
            <person name="Sailsbery J."/>
            <person name="Clay B."/>
            <person name="Brown D."/>
            <person name="John T."/>
            <person name="Oh Y."/>
            <person name="Young N."/>
            <person name="Fitzgerald M."/>
            <person name="Haas B.J."/>
            <person name="Zeng Q."/>
            <person name="Young S."/>
            <person name="Adiconis X."/>
            <person name="Fan L."/>
            <person name="Levin J.Z."/>
            <person name="Mitchell T.K."/>
            <person name="Okubara P.A."/>
            <person name="Farman M.L."/>
            <person name="Kohn L.M."/>
            <person name="Birren B."/>
            <person name="Ma L.-J."/>
            <person name="Dean R.A."/>
        </authorList>
    </citation>
    <scope>NUCLEOTIDE SEQUENCE</scope>
    <source>
        <strain evidence="7">R3-111a-1</strain>
    </source>
</reference>
<dbReference type="SUPFAM" id="SSF51905">
    <property type="entry name" value="FAD/NAD(P)-binding domain"/>
    <property type="match status" value="2"/>
</dbReference>
<protein>
    <recommendedName>
        <fullName evidence="5">FAD/NAD(P)-binding domain-containing protein</fullName>
    </recommendedName>
</protein>
<evidence type="ECO:0000313" key="6">
    <source>
        <dbReference type="EMBL" id="EJT77706.1"/>
    </source>
</evidence>
<keyword evidence="2" id="KW-0285">Flavoprotein</keyword>
<evidence type="ECO:0000313" key="8">
    <source>
        <dbReference type="Proteomes" id="UP000006039"/>
    </source>
</evidence>
<name>J3NNF5_GAET3</name>
<accession>J3NNF5</accession>
<dbReference type="RefSeq" id="XP_009218851.1">
    <property type="nucleotide sequence ID" value="XM_009220587.1"/>
</dbReference>